<protein>
    <recommendedName>
        <fullName evidence="4">Condensin complex subunit 2</fullName>
    </recommendedName>
</protein>
<keyword evidence="5" id="KW-0158">Chromosome</keyword>
<dbReference type="Pfam" id="PF05786">
    <property type="entry name" value="Cnd2"/>
    <property type="match status" value="1"/>
</dbReference>
<comment type="subcellular location">
    <subcellularLocation>
        <location evidence="1">Chromosome</location>
    </subcellularLocation>
    <subcellularLocation>
        <location evidence="2">Cytoplasm</location>
    </subcellularLocation>
</comment>
<feature type="coiled-coil region" evidence="11">
    <location>
        <begin position="463"/>
        <end position="518"/>
    </location>
</feature>
<keyword evidence="9" id="KW-0226">DNA condensation</keyword>
<dbReference type="OrthoDB" id="362021at2759"/>
<comment type="similarity">
    <text evidence="3">Belongs to the CND2 (condensin subunit 2) family.</text>
</comment>
<evidence type="ECO:0000313" key="13">
    <source>
        <dbReference type="EMBL" id="CDW77428.1"/>
    </source>
</evidence>
<keyword evidence="10" id="KW-0131">Cell cycle</keyword>
<proteinExistence type="inferred from homology"/>
<dbReference type="GO" id="GO:0007076">
    <property type="term" value="P:mitotic chromosome condensation"/>
    <property type="evidence" value="ECO:0007669"/>
    <property type="project" value="InterPro"/>
</dbReference>
<organism evidence="13 14">
    <name type="scientific">Stylonychia lemnae</name>
    <name type="common">Ciliate</name>
    <dbReference type="NCBI Taxonomy" id="5949"/>
    <lineage>
        <taxon>Eukaryota</taxon>
        <taxon>Sar</taxon>
        <taxon>Alveolata</taxon>
        <taxon>Ciliophora</taxon>
        <taxon>Intramacronucleata</taxon>
        <taxon>Spirotrichea</taxon>
        <taxon>Stichotrichia</taxon>
        <taxon>Sporadotrichida</taxon>
        <taxon>Oxytrichidae</taxon>
        <taxon>Stylonychinae</taxon>
        <taxon>Stylonychia</taxon>
    </lineage>
</organism>
<dbReference type="PANTHER" id="PTHR13108:SF9">
    <property type="entry name" value="CONDENSIN COMPLEX SUBUNIT 2"/>
    <property type="match status" value="1"/>
</dbReference>
<dbReference type="GO" id="GO:0051301">
    <property type="term" value="P:cell division"/>
    <property type="evidence" value="ECO:0007669"/>
    <property type="project" value="UniProtKB-KW"/>
</dbReference>
<keyword evidence="7" id="KW-0132">Cell division</keyword>
<dbReference type="GO" id="GO:0005737">
    <property type="term" value="C:cytoplasm"/>
    <property type="evidence" value="ECO:0007669"/>
    <property type="project" value="UniProtKB-SubCell"/>
</dbReference>
<dbReference type="PANTHER" id="PTHR13108">
    <property type="entry name" value="CONDENSIN COMPLEX SUBUNIT 2"/>
    <property type="match status" value="1"/>
</dbReference>
<reference evidence="13 14" key="1">
    <citation type="submission" date="2014-06" db="EMBL/GenBank/DDBJ databases">
        <authorList>
            <person name="Swart Estienne"/>
        </authorList>
    </citation>
    <scope>NUCLEOTIDE SEQUENCE [LARGE SCALE GENOMIC DNA]</scope>
    <source>
        <strain evidence="13 14">130c</strain>
    </source>
</reference>
<keyword evidence="6" id="KW-0963">Cytoplasm</keyword>
<evidence type="ECO:0000256" key="11">
    <source>
        <dbReference type="SAM" id="Coils"/>
    </source>
</evidence>
<feature type="region of interest" description="Disordered" evidence="12">
    <location>
        <begin position="592"/>
        <end position="614"/>
    </location>
</feature>
<gene>
    <name evidence="13" type="primary">Contig13169.g14040</name>
    <name evidence="13" type="ORF">STYLEM_6389</name>
</gene>
<accession>A0A078A9G1</accession>
<evidence type="ECO:0000256" key="7">
    <source>
        <dbReference type="ARBA" id="ARBA00022618"/>
    </source>
</evidence>
<dbReference type="InParanoid" id="A0A078A9G1"/>
<name>A0A078A9G1_STYLE</name>
<keyword evidence="14" id="KW-1185">Reference proteome</keyword>
<evidence type="ECO:0000256" key="1">
    <source>
        <dbReference type="ARBA" id="ARBA00004286"/>
    </source>
</evidence>
<evidence type="ECO:0000256" key="10">
    <source>
        <dbReference type="ARBA" id="ARBA00023306"/>
    </source>
</evidence>
<evidence type="ECO:0000256" key="2">
    <source>
        <dbReference type="ARBA" id="ARBA00004496"/>
    </source>
</evidence>
<evidence type="ECO:0000256" key="8">
    <source>
        <dbReference type="ARBA" id="ARBA00022776"/>
    </source>
</evidence>
<dbReference type="GO" id="GO:0000796">
    <property type="term" value="C:condensin complex"/>
    <property type="evidence" value="ECO:0007669"/>
    <property type="project" value="InterPro"/>
</dbReference>
<evidence type="ECO:0000256" key="5">
    <source>
        <dbReference type="ARBA" id="ARBA00022454"/>
    </source>
</evidence>
<feature type="region of interest" description="Disordered" evidence="12">
    <location>
        <begin position="1"/>
        <end position="22"/>
    </location>
</feature>
<evidence type="ECO:0000256" key="9">
    <source>
        <dbReference type="ARBA" id="ARBA00023067"/>
    </source>
</evidence>
<evidence type="ECO:0000256" key="12">
    <source>
        <dbReference type="SAM" id="MobiDB-lite"/>
    </source>
</evidence>
<feature type="compositionally biased region" description="Polar residues" evidence="12">
    <location>
        <begin position="792"/>
        <end position="805"/>
    </location>
</feature>
<feature type="region of interest" description="Disordered" evidence="12">
    <location>
        <begin position="434"/>
        <end position="453"/>
    </location>
</feature>
<feature type="compositionally biased region" description="Polar residues" evidence="12">
    <location>
        <begin position="1"/>
        <end position="19"/>
    </location>
</feature>
<keyword evidence="11" id="KW-0175">Coiled coil</keyword>
<evidence type="ECO:0000256" key="4">
    <source>
        <dbReference type="ARBA" id="ARBA00016065"/>
    </source>
</evidence>
<evidence type="ECO:0000256" key="3">
    <source>
        <dbReference type="ARBA" id="ARBA00009471"/>
    </source>
</evidence>
<keyword evidence="8" id="KW-0498">Mitosis</keyword>
<evidence type="ECO:0000256" key="6">
    <source>
        <dbReference type="ARBA" id="ARBA00022490"/>
    </source>
</evidence>
<dbReference type="AlphaFoldDB" id="A0A078A9G1"/>
<dbReference type="Proteomes" id="UP000039865">
    <property type="component" value="Unassembled WGS sequence"/>
</dbReference>
<dbReference type="GO" id="GO:0003682">
    <property type="term" value="F:chromatin binding"/>
    <property type="evidence" value="ECO:0007669"/>
    <property type="project" value="TreeGrafter"/>
</dbReference>
<sequence>MRISAQNSSQKEIMSQQDQTRQHADHAVHMIFQNKVNAKNAFDLDIDFVENLTMLLGDRRDNESSWLRASASLDAGTKIYAFRVDQVHQETYKILGGLHRQEQAAKNQVDSSNSSSAPASEQDLFTIMNNLADQDSSNQAAQIKKGIKKPGQNFVYSGGERTLEKDSKNLDVTRFDIEAEIDPLFRQRTARFDESGAKNLLINITNVDKGLNIQLDSEVAEANRIKMVKPHKRKQDKSIEEIEQEKEDELKLQKWNSEYILSCKQVFKMEGVDTLCGQRMSRELDIKRKEIYEYMGGIKIKQKINRDKQMEQEQISAQSEMSIIQSEMMTEMDELDKFIQQVIENDNKKAAPILPQPNLPQQFNDPSKPKQQHHDGCFIGGDFDSQSMSHTKFNDPFAAQLQSESNTNGIQMQMNEYEEGFAQAQSDNDIYMETQDQEQQNCRDPSYADQGMDNYDYQNDDERIQDEIELERQQAQLEDQEELKLFNQAVNNDNPVTAEDLKNQNKRLQEEKIDQTRLSDLRDAQKLLNLDGRFKIKDQLGTGKQEVFDDLRRSLVSKDGDSCLDSDILRREKQKREIKKRMIDDEVLKSYDQVQPSQDSTQRDKIKKAQSQSQISKNSVSAGLQIEKYLKETRCKDIRPQHLDRYKPNDMKNIASKNAQRFALQFYETHPLKRLSRLFSRTTWLKIAEIDPSNRHRIGASIQEELNNPAQFLNPEDPGSSISITSAFSYKKPEMSQLSNRSQMNNDVNESSHMSFIQENTNRVMTTVNENGNYKYIKSRFKNFKRGDLESFGTTSSSNRSQITKENNKKASWENDCGRGKKFRARIGFQFDKFNYEQY</sequence>
<feature type="region of interest" description="Disordered" evidence="12">
    <location>
        <begin position="788"/>
        <end position="812"/>
    </location>
</feature>
<dbReference type="EMBL" id="CCKQ01006138">
    <property type="protein sequence ID" value="CDW77428.1"/>
    <property type="molecule type" value="Genomic_DNA"/>
</dbReference>
<evidence type="ECO:0000313" key="14">
    <source>
        <dbReference type="Proteomes" id="UP000039865"/>
    </source>
</evidence>
<dbReference type="InterPro" id="IPR022816">
    <property type="entry name" value="Condensin_barren_su2"/>
</dbReference>